<accession>A0AAD8LB27</accession>
<reference evidence="1" key="1">
    <citation type="journal article" date="2023" name="bioRxiv">
        <title>Improved chromosome-level genome assembly for marigold (Tagetes erecta).</title>
        <authorList>
            <person name="Jiang F."/>
            <person name="Yuan L."/>
            <person name="Wang S."/>
            <person name="Wang H."/>
            <person name="Xu D."/>
            <person name="Wang A."/>
            <person name="Fan W."/>
        </authorList>
    </citation>
    <scope>NUCLEOTIDE SEQUENCE</scope>
    <source>
        <strain evidence="1">WSJ</strain>
        <tissue evidence="1">Leaf</tissue>
    </source>
</reference>
<evidence type="ECO:0000313" key="1">
    <source>
        <dbReference type="EMBL" id="KAK1436358.1"/>
    </source>
</evidence>
<organism evidence="1 2">
    <name type="scientific">Tagetes erecta</name>
    <name type="common">African marigold</name>
    <dbReference type="NCBI Taxonomy" id="13708"/>
    <lineage>
        <taxon>Eukaryota</taxon>
        <taxon>Viridiplantae</taxon>
        <taxon>Streptophyta</taxon>
        <taxon>Embryophyta</taxon>
        <taxon>Tracheophyta</taxon>
        <taxon>Spermatophyta</taxon>
        <taxon>Magnoliopsida</taxon>
        <taxon>eudicotyledons</taxon>
        <taxon>Gunneridae</taxon>
        <taxon>Pentapetalae</taxon>
        <taxon>asterids</taxon>
        <taxon>campanulids</taxon>
        <taxon>Asterales</taxon>
        <taxon>Asteraceae</taxon>
        <taxon>Asteroideae</taxon>
        <taxon>Heliantheae alliance</taxon>
        <taxon>Tageteae</taxon>
        <taxon>Tagetes</taxon>
    </lineage>
</organism>
<dbReference type="AlphaFoldDB" id="A0AAD8LB27"/>
<keyword evidence="2" id="KW-1185">Reference proteome</keyword>
<comment type="caution">
    <text evidence="1">The sequence shown here is derived from an EMBL/GenBank/DDBJ whole genome shotgun (WGS) entry which is preliminary data.</text>
</comment>
<evidence type="ECO:0000313" key="2">
    <source>
        <dbReference type="Proteomes" id="UP001229421"/>
    </source>
</evidence>
<dbReference type="Proteomes" id="UP001229421">
    <property type="component" value="Unassembled WGS sequence"/>
</dbReference>
<gene>
    <name evidence="1" type="ORF">QVD17_02137</name>
</gene>
<protein>
    <submittedName>
        <fullName evidence="1">Uncharacterized protein</fullName>
    </submittedName>
</protein>
<sequence length="83" mass="8887">MSGSCTINTLQLAPQSLIPTRGGVVIPVKAETGPHTSHPLPDLGFGMHANKCGSPSSNIYTHQTPQQKPHTIHSLILPHNFSR</sequence>
<proteinExistence type="predicted"/>
<dbReference type="EMBL" id="JAUHHV010000001">
    <property type="protein sequence ID" value="KAK1436358.1"/>
    <property type="molecule type" value="Genomic_DNA"/>
</dbReference>
<name>A0AAD8LB27_TARER</name>